<feature type="region of interest" description="Disordered" evidence="1">
    <location>
        <begin position="1"/>
        <end position="89"/>
    </location>
</feature>
<dbReference type="Proteomes" id="UP000039046">
    <property type="component" value="Unassembled WGS sequence"/>
</dbReference>
<dbReference type="STRING" id="1531966.A0A0A1TEH0"/>
<organism evidence="2 3">
    <name type="scientific">[Torrubiella] hemipterigena</name>
    <dbReference type="NCBI Taxonomy" id="1531966"/>
    <lineage>
        <taxon>Eukaryota</taxon>
        <taxon>Fungi</taxon>
        <taxon>Dikarya</taxon>
        <taxon>Ascomycota</taxon>
        <taxon>Pezizomycotina</taxon>
        <taxon>Sordariomycetes</taxon>
        <taxon>Hypocreomycetidae</taxon>
        <taxon>Hypocreales</taxon>
        <taxon>Clavicipitaceae</taxon>
        <taxon>Clavicipitaceae incertae sedis</taxon>
        <taxon>'Torrubiella' clade</taxon>
    </lineage>
</organism>
<evidence type="ECO:0000313" key="2">
    <source>
        <dbReference type="EMBL" id="CEJ85540.1"/>
    </source>
</evidence>
<name>A0A0A1TEH0_9HYPO</name>
<evidence type="ECO:0000256" key="1">
    <source>
        <dbReference type="SAM" id="MobiDB-lite"/>
    </source>
</evidence>
<dbReference type="HOGENOM" id="CLU_015126_0_0_1"/>
<reference evidence="2 3" key="1">
    <citation type="journal article" date="2015" name="Genome Announc.">
        <title>Draft Genome Sequence and Gene Annotation of the Entomopathogenic Fungus Verticillium hemipterigenum.</title>
        <authorList>
            <person name="Horn F."/>
            <person name="Habel A."/>
            <person name="Scharf D.H."/>
            <person name="Dworschak J."/>
            <person name="Brakhage A.A."/>
            <person name="Guthke R."/>
            <person name="Hertweck C."/>
            <person name="Linde J."/>
        </authorList>
    </citation>
    <scope>NUCLEOTIDE SEQUENCE [LARGE SCALE GENOMIC DNA]</scope>
</reference>
<keyword evidence="3" id="KW-1185">Reference proteome</keyword>
<gene>
    <name evidence="2" type="ORF">VHEMI03803</name>
</gene>
<feature type="region of interest" description="Disordered" evidence="1">
    <location>
        <begin position="656"/>
        <end position="679"/>
    </location>
</feature>
<dbReference type="AlphaFoldDB" id="A0A0A1TEH0"/>
<sequence length="749" mass="84601">MDDTEPKKGKGFWGAILRSQSLSIRPKNTETRPDRRLSDGDVLSRRRRPVHPVQQSAARGPPKKTVRVRDTPELRSVSPPTPLTEWPPHGFTMDEELLQDAAVGLIAYGAPSFRGRKRPIPHAPEDFYALYATPSNGSNRESDRANLNDLMAQLMTFRMQGPGQAKAPWETLEQPSCSFMFGQRRGTVTLNHWTSLGGKTPESIMLRDSGVLPRPMDLFQVLERLRELQAGLEDDDEALLYKILYRRILKDPERIMNPHKTLDKQITDLILVLSRADWTDYTDPKNHIATRHLFSPDPEDLSSYHKFLHQLLLSLELELRIHSTQHTDWAKEKLLSQIPPKIRWSLALARRWKEYVRIDGFGSELSQIKLRYKLKKRQVKMLKTFAKAMKWPNLDQTLESLAHYDDEFLLDQISSDAYAFFSGLVLPGPSFPFLIMNTLIDIDPDDATNSLAMLSHMHPNCGFQYRNSYTYWPAVCIVGKVLAPTCNFLAGWVGPARPTNDLGRSQIARIRTRNPRQTITRSDVESMAERSEALGPAAEVYPVREYVLVSPDGDRLLDTARIELLSLRAVPPSRGAEVQNPGLFDATIQFAIDGVSWPLNLSYDVNFVSAWPCSDGPHPLFFDYLYKSVPIDDLVHVQDWGGYFRKPTLPASARSTPVPGGLYNPANSAQSEGKPDENQDEEVLVIEAMGVKDNEVLARAWCAHWGLNAVVAEINTTCMACAVRECYAATLTVLILVEDREIDTGELYT</sequence>
<dbReference type="EMBL" id="CDHN01000002">
    <property type="protein sequence ID" value="CEJ85540.1"/>
    <property type="molecule type" value="Genomic_DNA"/>
</dbReference>
<evidence type="ECO:0008006" key="4">
    <source>
        <dbReference type="Google" id="ProtNLM"/>
    </source>
</evidence>
<proteinExistence type="predicted"/>
<dbReference type="PANTHER" id="PTHR42345:SF1">
    <property type="entry name" value="VTC DOMAIN-CONTAINING PROTEIN"/>
    <property type="match status" value="1"/>
</dbReference>
<dbReference type="PANTHER" id="PTHR42345">
    <property type="entry name" value="TPR_REGION DOMAIN-CONTAINING PROTEIN"/>
    <property type="match status" value="1"/>
</dbReference>
<protein>
    <recommendedName>
        <fullName evidence="4">VTC domain-containing protein</fullName>
    </recommendedName>
</protein>
<accession>A0A0A1TEH0</accession>
<feature type="compositionally biased region" description="Basic and acidic residues" evidence="1">
    <location>
        <begin position="27"/>
        <end position="44"/>
    </location>
</feature>
<dbReference type="OrthoDB" id="6493944at2759"/>
<evidence type="ECO:0000313" key="3">
    <source>
        <dbReference type="Proteomes" id="UP000039046"/>
    </source>
</evidence>